<evidence type="ECO:0000313" key="1">
    <source>
        <dbReference type="EMBL" id="GBP68424.1"/>
    </source>
</evidence>
<accession>A0A4C1Y0D4</accession>
<sequence>MGSRTCPAIGITNSIRHAKSIPRPEATPRRLCRSYYRFRAAARPLLRLRRPSTFVYRSYCFVFSIRPAAGQLVDLRHYRNPNRLIGEEQSEVLRH</sequence>
<name>A0A4C1Y0D4_EUMVA</name>
<dbReference type="EMBL" id="BGZK01001010">
    <property type="protein sequence ID" value="GBP68424.1"/>
    <property type="molecule type" value="Genomic_DNA"/>
</dbReference>
<protein>
    <submittedName>
        <fullName evidence="1">Uncharacterized protein</fullName>
    </submittedName>
</protein>
<dbReference type="AlphaFoldDB" id="A0A4C1Y0D4"/>
<comment type="caution">
    <text evidence="1">The sequence shown here is derived from an EMBL/GenBank/DDBJ whole genome shotgun (WGS) entry which is preliminary data.</text>
</comment>
<gene>
    <name evidence="1" type="ORF">EVAR_38661_1</name>
</gene>
<dbReference type="Proteomes" id="UP000299102">
    <property type="component" value="Unassembled WGS sequence"/>
</dbReference>
<keyword evidence="2" id="KW-1185">Reference proteome</keyword>
<evidence type="ECO:0000313" key="2">
    <source>
        <dbReference type="Proteomes" id="UP000299102"/>
    </source>
</evidence>
<proteinExistence type="predicted"/>
<organism evidence="1 2">
    <name type="scientific">Eumeta variegata</name>
    <name type="common">Bagworm moth</name>
    <name type="synonym">Eumeta japonica</name>
    <dbReference type="NCBI Taxonomy" id="151549"/>
    <lineage>
        <taxon>Eukaryota</taxon>
        <taxon>Metazoa</taxon>
        <taxon>Ecdysozoa</taxon>
        <taxon>Arthropoda</taxon>
        <taxon>Hexapoda</taxon>
        <taxon>Insecta</taxon>
        <taxon>Pterygota</taxon>
        <taxon>Neoptera</taxon>
        <taxon>Endopterygota</taxon>
        <taxon>Lepidoptera</taxon>
        <taxon>Glossata</taxon>
        <taxon>Ditrysia</taxon>
        <taxon>Tineoidea</taxon>
        <taxon>Psychidae</taxon>
        <taxon>Oiketicinae</taxon>
        <taxon>Eumeta</taxon>
    </lineage>
</organism>
<reference evidence="1 2" key="1">
    <citation type="journal article" date="2019" name="Commun. Biol.">
        <title>The bagworm genome reveals a unique fibroin gene that provides high tensile strength.</title>
        <authorList>
            <person name="Kono N."/>
            <person name="Nakamura H."/>
            <person name="Ohtoshi R."/>
            <person name="Tomita M."/>
            <person name="Numata K."/>
            <person name="Arakawa K."/>
        </authorList>
    </citation>
    <scope>NUCLEOTIDE SEQUENCE [LARGE SCALE GENOMIC DNA]</scope>
</reference>